<organism evidence="1 2">
    <name type="scientific">Racocetra persica</name>
    <dbReference type="NCBI Taxonomy" id="160502"/>
    <lineage>
        <taxon>Eukaryota</taxon>
        <taxon>Fungi</taxon>
        <taxon>Fungi incertae sedis</taxon>
        <taxon>Mucoromycota</taxon>
        <taxon>Glomeromycotina</taxon>
        <taxon>Glomeromycetes</taxon>
        <taxon>Diversisporales</taxon>
        <taxon>Gigasporaceae</taxon>
        <taxon>Racocetra</taxon>
    </lineage>
</organism>
<sequence length="60" mass="6843">MQSSKSQLFEILTSLYENQSESSINSSMSSSHRAVDLINTTFTVMGDQRFLSEKKFCEDQ</sequence>
<accession>A0ACA9SBN2</accession>
<reference evidence="1" key="1">
    <citation type="submission" date="2021-06" db="EMBL/GenBank/DDBJ databases">
        <authorList>
            <person name="Kallberg Y."/>
            <person name="Tangrot J."/>
            <person name="Rosling A."/>
        </authorList>
    </citation>
    <scope>NUCLEOTIDE SEQUENCE</scope>
    <source>
        <strain evidence="1">MA461A</strain>
    </source>
</reference>
<comment type="caution">
    <text evidence="1">The sequence shown here is derived from an EMBL/GenBank/DDBJ whole genome shotgun (WGS) entry which is preliminary data.</text>
</comment>
<protein>
    <submittedName>
        <fullName evidence="1">9309_t:CDS:1</fullName>
    </submittedName>
</protein>
<feature type="non-terminal residue" evidence="1">
    <location>
        <position position="60"/>
    </location>
</feature>
<dbReference type="Proteomes" id="UP000789920">
    <property type="component" value="Unassembled WGS sequence"/>
</dbReference>
<name>A0ACA9SBN2_9GLOM</name>
<keyword evidence="2" id="KW-1185">Reference proteome</keyword>
<proteinExistence type="predicted"/>
<gene>
    <name evidence="1" type="ORF">RPERSI_LOCUS29295</name>
</gene>
<dbReference type="EMBL" id="CAJVQC010110076">
    <property type="protein sequence ID" value="CAG8834759.1"/>
    <property type="molecule type" value="Genomic_DNA"/>
</dbReference>
<evidence type="ECO:0000313" key="2">
    <source>
        <dbReference type="Proteomes" id="UP000789920"/>
    </source>
</evidence>
<evidence type="ECO:0000313" key="1">
    <source>
        <dbReference type="EMBL" id="CAG8834759.1"/>
    </source>
</evidence>